<comment type="subcellular location">
    <subcellularLocation>
        <location evidence="1">Cell membrane</location>
        <topology evidence="1">Multi-pass membrane protein</topology>
    </subcellularLocation>
</comment>
<name>A0A4V2F539_9ACTN</name>
<keyword evidence="2" id="KW-1003">Cell membrane</keyword>
<sequence length="351" mass="37006">MSVADKVRDRLHVGAHDSKPSDDRPQVLHDRAAEPATAQRQPGAQAEKPTDIPAAGWKQILERAWKESKEDNVSLLAAGVAFFAFLAVFPAAIAAVTLYGLFADPTDVAKQADSLTSGMPADTRSLITRQLTAIAGEKSGALSVGLVISLLAALWSASGGMGNLMKAINIAYDEEETRTFVKLRSTALALTVGAIVFIVVAVGLIAVLPSLLDGLGTAGVIAVQVVRWVGLVVAVMVALAVAYRYAPDRDDPKFPWTSQGAVIGGVIWIIASVAFALYASRGGYSNTYGALAGVVVLMMWLYITSYIVLLGAEINAESERQTMADTTVGAPRPKGERRAVASDTFPEDAAH</sequence>
<dbReference type="GO" id="GO:0005886">
    <property type="term" value="C:plasma membrane"/>
    <property type="evidence" value="ECO:0007669"/>
    <property type="project" value="UniProtKB-SubCell"/>
</dbReference>
<keyword evidence="3 7" id="KW-0812">Transmembrane</keyword>
<evidence type="ECO:0000256" key="5">
    <source>
        <dbReference type="ARBA" id="ARBA00023136"/>
    </source>
</evidence>
<dbReference type="InterPro" id="IPR017039">
    <property type="entry name" value="Virul_fac_BrkB"/>
</dbReference>
<proteinExistence type="predicted"/>
<evidence type="ECO:0000256" key="3">
    <source>
        <dbReference type="ARBA" id="ARBA00022692"/>
    </source>
</evidence>
<evidence type="ECO:0000256" key="4">
    <source>
        <dbReference type="ARBA" id="ARBA00022989"/>
    </source>
</evidence>
<accession>A0A4V2F539</accession>
<feature type="transmembrane region" description="Helical" evidence="7">
    <location>
        <begin position="141"/>
        <end position="165"/>
    </location>
</feature>
<evidence type="ECO:0000256" key="6">
    <source>
        <dbReference type="SAM" id="MobiDB-lite"/>
    </source>
</evidence>
<dbReference type="AlphaFoldDB" id="A0A4V2F539"/>
<feature type="transmembrane region" description="Helical" evidence="7">
    <location>
        <begin position="228"/>
        <end position="246"/>
    </location>
</feature>
<dbReference type="Pfam" id="PF03631">
    <property type="entry name" value="Virul_fac_BrkB"/>
    <property type="match status" value="1"/>
</dbReference>
<feature type="transmembrane region" description="Helical" evidence="7">
    <location>
        <begin position="290"/>
        <end position="312"/>
    </location>
</feature>
<gene>
    <name evidence="8" type="ORF">EV189_0721</name>
</gene>
<dbReference type="PIRSF" id="PIRSF035875">
    <property type="entry name" value="RNase_BN"/>
    <property type="match status" value="1"/>
</dbReference>
<feature type="region of interest" description="Disordered" evidence="6">
    <location>
        <begin position="1"/>
        <end position="52"/>
    </location>
</feature>
<keyword evidence="5 7" id="KW-0472">Membrane</keyword>
<evidence type="ECO:0000313" key="9">
    <source>
        <dbReference type="Proteomes" id="UP000293638"/>
    </source>
</evidence>
<evidence type="ECO:0000313" key="8">
    <source>
        <dbReference type="EMBL" id="RZS91479.1"/>
    </source>
</evidence>
<reference evidence="8 9" key="1">
    <citation type="submission" date="2019-02" db="EMBL/GenBank/DDBJ databases">
        <title>Genomic Encyclopedia of Type Strains, Phase IV (KMG-IV): sequencing the most valuable type-strain genomes for metagenomic binning, comparative biology and taxonomic classification.</title>
        <authorList>
            <person name="Goeker M."/>
        </authorList>
    </citation>
    <scope>NUCLEOTIDE SEQUENCE [LARGE SCALE GENOMIC DNA]</scope>
    <source>
        <strain evidence="8 9">DSM 45622</strain>
    </source>
</reference>
<feature type="transmembrane region" description="Helical" evidence="7">
    <location>
        <begin position="73"/>
        <end position="102"/>
    </location>
</feature>
<dbReference type="PANTHER" id="PTHR30213:SF0">
    <property type="entry name" value="UPF0761 MEMBRANE PROTEIN YIHY"/>
    <property type="match status" value="1"/>
</dbReference>
<dbReference type="RefSeq" id="WP_130491545.1">
    <property type="nucleotide sequence ID" value="NZ_SGXD01000001.1"/>
</dbReference>
<dbReference type="OrthoDB" id="9781030at2"/>
<evidence type="ECO:0000256" key="7">
    <source>
        <dbReference type="SAM" id="Phobius"/>
    </source>
</evidence>
<protein>
    <submittedName>
        <fullName evidence="8">Membrane protein</fullName>
    </submittedName>
</protein>
<keyword evidence="4 7" id="KW-1133">Transmembrane helix</keyword>
<evidence type="ECO:0000256" key="1">
    <source>
        <dbReference type="ARBA" id="ARBA00004651"/>
    </source>
</evidence>
<feature type="transmembrane region" description="Helical" evidence="7">
    <location>
        <begin position="186"/>
        <end position="208"/>
    </location>
</feature>
<keyword evidence="9" id="KW-1185">Reference proteome</keyword>
<dbReference type="EMBL" id="SGXD01000001">
    <property type="protein sequence ID" value="RZS91479.1"/>
    <property type="molecule type" value="Genomic_DNA"/>
</dbReference>
<dbReference type="PANTHER" id="PTHR30213">
    <property type="entry name" value="INNER MEMBRANE PROTEIN YHJD"/>
    <property type="match status" value="1"/>
</dbReference>
<dbReference type="Proteomes" id="UP000293638">
    <property type="component" value="Unassembled WGS sequence"/>
</dbReference>
<comment type="caution">
    <text evidence="8">The sequence shown here is derived from an EMBL/GenBank/DDBJ whole genome shotgun (WGS) entry which is preliminary data.</text>
</comment>
<feature type="transmembrane region" description="Helical" evidence="7">
    <location>
        <begin position="258"/>
        <end position="278"/>
    </location>
</feature>
<feature type="compositionally biased region" description="Basic and acidic residues" evidence="6">
    <location>
        <begin position="1"/>
        <end position="33"/>
    </location>
</feature>
<feature type="region of interest" description="Disordered" evidence="6">
    <location>
        <begin position="323"/>
        <end position="351"/>
    </location>
</feature>
<dbReference type="NCBIfam" id="TIGR00765">
    <property type="entry name" value="yihY_not_rbn"/>
    <property type="match status" value="1"/>
</dbReference>
<evidence type="ECO:0000256" key="2">
    <source>
        <dbReference type="ARBA" id="ARBA00022475"/>
    </source>
</evidence>
<organism evidence="8 9">
    <name type="scientific">Motilibacter rhizosphaerae</name>
    <dbReference type="NCBI Taxonomy" id="598652"/>
    <lineage>
        <taxon>Bacteria</taxon>
        <taxon>Bacillati</taxon>
        <taxon>Actinomycetota</taxon>
        <taxon>Actinomycetes</taxon>
        <taxon>Motilibacterales</taxon>
        <taxon>Motilibacteraceae</taxon>
        <taxon>Motilibacter</taxon>
    </lineage>
</organism>